<proteinExistence type="predicted"/>
<dbReference type="Proteomes" id="UP000596742">
    <property type="component" value="Unassembled WGS sequence"/>
</dbReference>
<organism evidence="1 2">
    <name type="scientific">Mytilus galloprovincialis</name>
    <name type="common">Mediterranean mussel</name>
    <dbReference type="NCBI Taxonomy" id="29158"/>
    <lineage>
        <taxon>Eukaryota</taxon>
        <taxon>Metazoa</taxon>
        <taxon>Spiralia</taxon>
        <taxon>Lophotrochozoa</taxon>
        <taxon>Mollusca</taxon>
        <taxon>Bivalvia</taxon>
        <taxon>Autobranchia</taxon>
        <taxon>Pteriomorphia</taxon>
        <taxon>Mytilida</taxon>
        <taxon>Mytiloidea</taxon>
        <taxon>Mytilidae</taxon>
        <taxon>Mytilinae</taxon>
        <taxon>Mytilus</taxon>
    </lineage>
</organism>
<comment type="caution">
    <text evidence="1">The sequence shown here is derived from an EMBL/GenBank/DDBJ whole genome shotgun (WGS) entry which is preliminary data.</text>
</comment>
<dbReference type="Pfam" id="PF22586">
    <property type="entry name" value="ANCHR-like_BBOX"/>
    <property type="match status" value="1"/>
</dbReference>
<evidence type="ECO:0000313" key="1">
    <source>
        <dbReference type="EMBL" id="VDI03928.1"/>
    </source>
</evidence>
<keyword evidence="2" id="KW-1185">Reference proteome</keyword>
<evidence type="ECO:0008006" key="3">
    <source>
        <dbReference type="Google" id="ProtNLM"/>
    </source>
</evidence>
<name>A0A8B6CET2_MYTGA</name>
<dbReference type="OrthoDB" id="264520at2759"/>
<sequence>MAMSIPQEQCPILCQLCEGDPKVKWKCLDCRLLLCSNCKDNVHSKFKSEKEHIILGIKDVGQQYKDVSQQGTEVGQQYKNVSQQCTEVGQGYKDASEQGTRAGQHYKYRSQQDAEVNQQYKYKKVGQQGKKVGQLGKKANKQDTAMISISVPHKAGINTFRTNFKLIYIKEYQTKMLYIRFLAVSSPWIVPYGLVMEIRMQIAIPLHLIQHYKV</sequence>
<reference evidence="1" key="1">
    <citation type="submission" date="2018-11" db="EMBL/GenBank/DDBJ databases">
        <authorList>
            <person name="Alioto T."/>
            <person name="Alioto T."/>
        </authorList>
    </citation>
    <scope>NUCLEOTIDE SEQUENCE</scope>
</reference>
<dbReference type="CDD" id="cd19757">
    <property type="entry name" value="Bbox1"/>
    <property type="match status" value="1"/>
</dbReference>
<dbReference type="EMBL" id="UYJE01001649">
    <property type="protein sequence ID" value="VDI03928.1"/>
    <property type="molecule type" value="Genomic_DNA"/>
</dbReference>
<gene>
    <name evidence="1" type="ORF">MGAL_10B037044</name>
</gene>
<dbReference type="AlphaFoldDB" id="A0A8B6CET2"/>
<evidence type="ECO:0000313" key="2">
    <source>
        <dbReference type="Proteomes" id="UP000596742"/>
    </source>
</evidence>
<protein>
    <recommendedName>
        <fullName evidence="3">B box-type domain-containing protein</fullName>
    </recommendedName>
</protein>
<accession>A0A8B6CET2</accession>